<evidence type="ECO:0000313" key="2">
    <source>
        <dbReference type="Proteomes" id="UP000179284"/>
    </source>
</evidence>
<dbReference type="KEGG" id="bhu:bhn_I1921"/>
<proteinExistence type="predicted"/>
<dbReference type="Proteomes" id="UP000179284">
    <property type="component" value="Chromosome I"/>
</dbReference>
<reference evidence="2" key="1">
    <citation type="submission" date="2016-10" db="EMBL/GenBank/DDBJ databases">
        <title>The complete genome sequence of the rumen bacterium Butyrivibrio hungatei MB2003.</title>
        <authorList>
            <person name="Palevich N."/>
            <person name="Kelly W.J."/>
            <person name="Leahy S.C."/>
            <person name="Altermann E."/>
            <person name="Rakonjac J."/>
            <person name="Attwood G.T."/>
        </authorList>
    </citation>
    <scope>NUCLEOTIDE SEQUENCE [LARGE SCALE GENOMIC DNA]</scope>
    <source>
        <strain evidence="2">MB2003</strain>
    </source>
</reference>
<accession>A0A1D9P3N9</accession>
<keyword evidence="2" id="KW-1185">Reference proteome</keyword>
<dbReference type="AlphaFoldDB" id="A0A1D9P3N9"/>
<evidence type="ECO:0008006" key="3">
    <source>
        <dbReference type="Google" id="ProtNLM"/>
    </source>
</evidence>
<name>A0A1D9P3N9_9FIRM</name>
<sequence>MYLTYDDIFDYLKSGRRNNKNRLQAYYEGKRIILTSKDELREFLYGNNDAYADTVSFGKVSERLADEIRMISDGVIDDLYGGYLEVEKGHAGHAIANHTEPKELDDLPLCEYELLLAFENTNDAKVLEVTKYITGERTVTLGISSEDGHVIMIETASKSRGSLLFRNGWKINNDKFARNYLRSNPNSAVSESLNSVRDGIAPYMDNVTKDVMDVNSEKCTRQESNLH</sequence>
<organism evidence="1 2">
    <name type="scientific">Butyrivibrio hungatei</name>
    <dbReference type="NCBI Taxonomy" id="185008"/>
    <lineage>
        <taxon>Bacteria</taxon>
        <taxon>Bacillati</taxon>
        <taxon>Bacillota</taxon>
        <taxon>Clostridia</taxon>
        <taxon>Lachnospirales</taxon>
        <taxon>Lachnospiraceae</taxon>
        <taxon>Butyrivibrio</taxon>
    </lineage>
</organism>
<protein>
    <recommendedName>
        <fullName evidence="3">Phage-Barnase-EndoU-ColicinE5/D-RelE like nuclease 3 domain-containing protein</fullName>
    </recommendedName>
</protein>
<evidence type="ECO:0000313" key="1">
    <source>
        <dbReference type="EMBL" id="AOZ96954.1"/>
    </source>
</evidence>
<dbReference type="EMBL" id="CP017831">
    <property type="protein sequence ID" value="AOZ96954.1"/>
    <property type="molecule type" value="Genomic_DNA"/>
</dbReference>
<gene>
    <name evidence="1" type="ORF">bhn_I1921</name>
</gene>